<evidence type="ECO:0000256" key="1">
    <source>
        <dbReference type="ARBA" id="ARBA00004651"/>
    </source>
</evidence>
<feature type="transmembrane region" description="Helical" evidence="7">
    <location>
        <begin position="281"/>
        <end position="307"/>
    </location>
</feature>
<sequence length="456" mass="47582">MPEAETRADAPAPVPPSTRPLSRSIGVGGGTLLTLSCVTPASSLFVIVPPLLGTLGNGTALAIALAVVLCIGCTFCYSELGTLVPSSGGEYAMVSTVLNRFAGWMTLAISMIVVLVVPPIIAIGVAEYLRPVLDVDPSVAGAVVMLASTLMGLLNLRANAWITGTFLLIEIGAIAVVCWLGFGHAVRPPSVLLPGALGGDYSLVTVVAGLAVALFVTQGFSTSVYLAEEMREPRRTVVRTMLWTLGISSLALLAPVVAITLGAPDDAALAQGDLTGMVVGWSSPAVGVAISLCIALAIINAAIVMVIQNSRVVYASARDATWPDPVNRALGQVSRRFGSPWAATMVVGLSETVLCFVPVETLTGVTGVAVVALYLMVAVACLRSRSSASDTRPDVWRMPWWPAVPLVVIAALAYVLVEQSALDLGITAAVLLAAALYWWGYLRRHPDRWSVTVPTD</sequence>
<feature type="transmembrane region" description="Helical" evidence="7">
    <location>
        <begin position="25"/>
        <end position="48"/>
    </location>
</feature>
<dbReference type="PANTHER" id="PTHR42770:SF7">
    <property type="entry name" value="MEMBRANE PROTEIN"/>
    <property type="match status" value="1"/>
</dbReference>
<gene>
    <name evidence="8" type="ORF">GCM10023321_05320</name>
</gene>
<dbReference type="InterPro" id="IPR002293">
    <property type="entry name" value="AA/rel_permease1"/>
</dbReference>
<feature type="transmembrane region" description="Helical" evidence="7">
    <location>
        <begin position="138"/>
        <end position="154"/>
    </location>
</feature>
<dbReference type="RefSeq" id="WP_185058775.1">
    <property type="nucleotide sequence ID" value="NZ_BAABJP010000001.1"/>
</dbReference>
<dbReference type="Proteomes" id="UP001428817">
    <property type="component" value="Unassembled WGS sequence"/>
</dbReference>
<feature type="transmembrane region" description="Helical" evidence="7">
    <location>
        <begin position="60"/>
        <end position="80"/>
    </location>
</feature>
<evidence type="ECO:0000256" key="7">
    <source>
        <dbReference type="SAM" id="Phobius"/>
    </source>
</evidence>
<dbReference type="EMBL" id="BAABJP010000001">
    <property type="protein sequence ID" value="GAA5146207.1"/>
    <property type="molecule type" value="Genomic_DNA"/>
</dbReference>
<feature type="transmembrane region" description="Helical" evidence="7">
    <location>
        <begin position="365"/>
        <end position="383"/>
    </location>
</feature>
<dbReference type="InterPro" id="IPR050367">
    <property type="entry name" value="APC_superfamily"/>
</dbReference>
<evidence type="ECO:0000256" key="2">
    <source>
        <dbReference type="ARBA" id="ARBA00022475"/>
    </source>
</evidence>
<keyword evidence="2" id="KW-1003">Cell membrane</keyword>
<organism evidence="8 9">
    <name type="scientific">Pseudonocardia eucalypti</name>
    <dbReference type="NCBI Taxonomy" id="648755"/>
    <lineage>
        <taxon>Bacteria</taxon>
        <taxon>Bacillati</taxon>
        <taxon>Actinomycetota</taxon>
        <taxon>Actinomycetes</taxon>
        <taxon>Pseudonocardiales</taxon>
        <taxon>Pseudonocardiaceae</taxon>
        <taxon>Pseudonocardia</taxon>
    </lineage>
</organism>
<evidence type="ECO:0000256" key="3">
    <source>
        <dbReference type="ARBA" id="ARBA00022692"/>
    </source>
</evidence>
<comment type="caution">
    <text evidence="8">The sequence shown here is derived from an EMBL/GenBank/DDBJ whole genome shotgun (WGS) entry which is preliminary data.</text>
</comment>
<dbReference type="Gene3D" id="1.20.1740.10">
    <property type="entry name" value="Amino acid/polyamine transporter I"/>
    <property type="match status" value="1"/>
</dbReference>
<feature type="transmembrane region" description="Helical" evidence="7">
    <location>
        <begin position="101"/>
        <end position="126"/>
    </location>
</feature>
<feature type="transmembrane region" description="Helical" evidence="7">
    <location>
        <begin position="240"/>
        <end position="261"/>
    </location>
</feature>
<dbReference type="PIRSF" id="PIRSF006060">
    <property type="entry name" value="AA_transporter"/>
    <property type="match status" value="1"/>
</dbReference>
<feature type="transmembrane region" description="Helical" evidence="7">
    <location>
        <begin position="202"/>
        <end position="228"/>
    </location>
</feature>
<evidence type="ECO:0000313" key="8">
    <source>
        <dbReference type="EMBL" id="GAA5146207.1"/>
    </source>
</evidence>
<feature type="transmembrane region" description="Helical" evidence="7">
    <location>
        <begin position="161"/>
        <end position="182"/>
    </location>
</feature>
<comment type="subcellular location">
    <subcellularLocation>
        <location evidence="1">Cell membrane</location>
        <topology evidence="1">Multi-pass membrane protein</topology>
    </subcellularLocation>
</comment>
<dbReference type="PANTHER" id="PTHR42770">
    <property type="entry name" value="AMINO ACID TRANSPORTER-RELATED"/>
    <property type="match status" value="1"/>
</dbReference>
<accession>A0ABP9PK56</accession>
<dbReference type="Pfam" id="PF13520">
    <property type="entry name" value="AA_permease_2"/>
    <property type="match status" value="1"/>
</dbReference>
<keyword evidence="9" id="KW-1185">Reference proteome</keyword>
<feature type="region of interest" description="Disordered" evidence="6">
    <location>
        <begin position="1"/>
        <end position="20"/>
    </location>
</feature>
<reference evidence="9" key="1">
    <citation type="journal article" date="2019" name="Int. J. Syst. Evol. Microbiol.">
        <title>The Global Catalogue of Microorganisms (GCM) 10K type strain sequencing project: providing services to taxonomists for standard genome sequencing and annotation.</title>
        <authorList>
            <consortium name="The Broad Institute Genomics Platform"/>
            <consortium name="The Broad Institute Genome Sequencing Center for Infectious Disease"/>
            <person name="Wu L."/>
            <person name="Ma J."/>
        </authorList>
    </citation>
    <scope>NUCLEOTIDE SEQUENCE [LARGE SCALE GENOMIC DNA]</scope>
    <source>
        <strain evidence="9">JCM 18303</strain>
    </source>
</reference>
<feature type="transmembrane region" description="Helical" evidence="7">
    <location>
        <begin position="421"/>
        <end position="440"/>
    </location>
</feature>
<evidence type="ECO:0000256" key="6">
    <source>
        <dbReference type="SAM" id="MobiDB-lite"/>
    </source>
</evidence>
<protein>
    <submittedName>
        <fullName evidence="8">APC family permease</fullName>
    </submittedName>
</protein>
<keyword evidence="3 7" id="KW-0812">Transmembrane</keyword>
<feature type="transmembrane region" description="Helical" evidence="7">
    <location>
        <begin position="341"/>
        <end position="359"/>
    </location>
</feature>
<evidence type="ECO:0000256" key="5">
    <source>
        <dbReference type="ARBA" id="ARBA00023136"/>
    </source>
</evidence>
<evidence type="ECO:0000256" key="4">
    <source>
        <dbReference type="ARBA" id="ARBA00022989"/>
    </source>
</evidence>
<feature type="transmembrane region" description="Helical" evidence="7">
    <location>
        <begin position="395"/>
        <end position="415"/>
    </location>
</feature>
<name>A0ABP9PK56_9PSEU</name>
<keyword evidence="5 7" id="KW-0472">Membrane</keyword>
<evidence type="ECO:0000313" key="9">
    <source>
        <dbReference type="Proteomes" id="UP001428817"/>
    </source>
</evidence>
<keyword evidence="4 7" id="KW-1133">Transmembrane helix</keyword>
<proteinExistence type="predicted"/>